<evidence type="ECO:0000313" key="2">
    <source>
        <dbReference type="Proteomes" id="UP000828048"/>
    </source>
</evidence>
<evidence type="ECO:0000313" key="1">
    <source>
        <dbReference type="EMBL" id="KAH7866767.1"/>
    </source>
</evidence>
<proteinExistence type="predicted"/>
<dbReference type="EMBL" id="CM037159">
    <property type="protein sequence ID" value="KAH7866767.1"/>
    <property type="molecule type" value="Genomic_DNA"/>
</dbReference>
<accession>A0ACB7ZLL2</accession>
<keyword evidence="2" id="KW-1185">Reference proteome</keyword>
<name>A0ACB7ZLL2_9ERIC</name>
<sequence>MVRKNSLVLETFQGNSIRNSRCDHLNFGLNSLAPPVENDFLLKQIDCVSKRWLLRVLNMQGETTMFKIYHRSKFGISLRARPRSVRQVEGWDGQDLYTQLSKLFVEHFYSGRCQHSPATYLLNVRQEKGESLPNFLKCFSNKALLVDEIDNKVTLTAFIGGLQPTWFFYHISEKLTTNIAELINKARHTCTDKL</sequence>
<organism evidence="1 2">
    <name type="scientific">Vaccinium darrowii</name>
    <dbReference type="NCBI Taxonomy" id="229202"/>
    <lineage>
        <taxon>Eukaryota</taxon>
        <taxon>Viridiplantae</taxon>
        <taxon>Streptophyta</taxon>
        <taxon>Embryophyta</taxon>
        <taxon>Tracheophyta</taxon>
        <taxon>Spermatophyta</taxon>
        <taxon>Magnoliopsida</taxon>
        <taxon>eudicotyledons</taxon>
        <taxon>Gunneridae</taxon>
        <taxon>Pentapetalae</taxon>
        <taxon>asterids</taxon>
        <taxon>Ericales</taxon>
        <taxon>Ericaceae</taxon>
        <taxon>Vaccinioideae</taxon>
        <taxon>Vaccinieae</taxon>
        <taxon>Vaccinium</taxon>
    </lineage>
</organism>
<protein>
    <submittedName>
        <fullName evidence="1">Uncharacterized protein</fullName>
    </submittedName>
</protein>
<comment type="caution">
    <text evidence="1">The sequence shown here is derived from an EMBL/GenBank/DDBJ whole genome shotgun (WGS) entry which is preliminary data.</text>
</comment>
<gene>
    <name evidence="1" type="ORF">Vadar_024582</name>
</gene>
<reference evidence="1 2" key="1">
    <citation type="journal article" date="2021" name="Hortic Res">
        <title>High-quality reference genome and annotation aids understanding of berry development for evergreen blueberry (Vaccinium darrowii).</title>
        <authorList>
            <person name="Yu J."/>
            <person name="Hulse-Kemp A.M."/>
            <person name="Babiker E."/>
            <person name="Staton M."/>
        </authorList>
    </citation>
    <scope>NUCLEOTIDE SEQUENCE [LARGE SCALE GENOMIC DNA]</scope>
    <source>
        <strain evidence="2">cv. NJ 8807/NJ 8810</strain>
        <tissue evidence="1">Young leaf</tissue>
    </source>
</reference>
<dbReference type="Proteomes" id="UP000828048">
    <property type="component" value="Chromosome 9"/>
</dbReference>